<dbReference type="Gene3D" id="1.10.287.1060">
    <property type="entry name" value="ESAT-6-like"/>
    <property type="match status" value="1"/>
</dbReference>
<feature type="compositionally biased region" description="Gly residues" evidence="1">
    <location>
        <begin position="570"/>
        <end position="579"/>
    </location>
</feature>
<feature type="compositionally biased region" description="Gly residues" evidence="1">
    <location>
        <begin position="644"/>
        <end position="653"/>
    </location>
</feature>
<gene>
    <name evidence="2" type="ORF">D5R93_03470</name>
</gene>
<evidence type="ECO:0000256" key="1">
    <source>
        <dbReference type="SAM" id="MobiDB-lite"/>
    </source>
</evidence>
<dbReference type="RefSeq" id="WP_120203830.1">
    <property type="nucleotide sequence ID" value="NZ_CP032514.1"/>
</dbReference>
<dbReference type="Proteomes" id="UP000273001">
    <property type="component" value="Chromosome"/>
</dbReference>
<feature type="compositionally biased region" description="Gly residues" evidence="1">
    <location>
        <begin position="703"/>
        <end position="713"/>
    </location>
</feature>
<feature type="compositionally biased region" description="Gly residues" evidence="1">
    <location>
        <begin position="675"/>
        <end position="695"/>
    </location>
</feature>
<name>A0ABM6Z296_9ACTO</name>
<keyword evidence="3" id="KW-1185">Reference proteome</keyword>
<protein>
    <recommendedName>
        <fullName evidence="4">WXG100 family type VII secretion target</fullName>
    </recommendedName>
</protein>
<feature type="compositionally biased region" description="Gly residues" evidence="1">
    <location>
        <begin position="463"/>
        <end position="472"/>
    </location>
</feature>
<organism evidence="2 3">
    <name type="scientific">Actinomyces lilanjuaniae</name>
    <dbReference type="NCBI Taxonomy" id="2321394"/>
    <lineage>
        <taxon>Bacteria</taxon>
        <taxon>Bacillati</taxon>
        <taxon>Actinomycetota</taxon>
        <taxon>Actinomycetes</taxon>
        <taxon>Actinomycetales</taxon>
        <taxon>Actinomycetaceae</taxon>
        <taxon>Actinomyces</taxon>
    </lineage>
</organism>
<accession>A0ABM6Z296</accession>
<feature type="compositionally biased region" description="Basic and acidic residues" evidence="1">
    <location>
        <begin position="721"/>
        <end position="744"/>
    </location>
</feature>
<evidence type="ECO:0000313" key="3">
    <source>
        <dbReference type="Proteomes" id="UP000273001"/>
    </source>
</evidence>
<feature type="compositionally biased region" description="Low complexity" evidence="1">
    <location>
        <begin position="906"/>
        <end position="935"/>
    </location>
</feature>
<proteinExistence type="predicted"/>
<dbReference type="EMBL" id="CP032514">
    <property type="protein sequence ID" value="AYD89357.1"/>
    <property type="molecule type" value="Genomic_DNA"/>
</dbReference>
<feature type="compositionally biased region" description="Basic and acidic residues" evidence="1">
    <location>
        <begin position="612"/>
        <end position="629"/>
    </location>
</feature>
<feature type="region of interest" description="Disordered" evidence="1">
    <location>
        <begin position="903"/>
        <end position="944"/>
    </location>
</feature>
<evidence type="ECO:0008006" key="4">
    <source>
        <dbReference type="Google" id="ProtNLM"/>
    </source>
</evidence>
<feature type="compositionally biased region" description="Gly residues" evidence="1">
    <location>
        <begin position="423"/>
        <end position="442"/>
    </location>
</feature>
<sequence>MAAAPFDETRIPCLAFDVESLDTAASNLETRAGDLRAAGESVKSTWAGMQVCYRAPEQETLYAAMDPVAEDSDTLATGIESVASALSTFADTVSSLRTRAQALKEDVLAFKEEIAGDPEWDHDQDLVNKNNGFIERASVIQADMWEAERECANSIRALDGLAAYQVDSGAGGELAYGYSAEDMKGAEGLPWGERVDRQDGCLRSAGTAVKRFVWDGLVVDGIGGSLEAQASLVGVELGGEEGFFSFSGDTARQTWQGLAGLVGATWDQDGGLSFQRGTAAEAWKEVGKGLVAWDMWGQDPARAAGSVVPDLAVVVAFGAAGAAARGGGTVVRGAGGLGRVSRAARAAVVAQRVADFMDPVGTALSKGASRVAGLVATQFDFSGLGEVMDRVRGRGGSQAPEVPGPHSVDAGPGRAGDLPEVGGSRGHGPHGGDAGGGTGGRGQELPGQEVPVGKGAQEPSASHGGGRSGQADGGEAPLHRSGDADGAGAPGAGARGRHADGADGDAAEAGAPSGRHRADGDAGGAHGSDPAGHPAGRGDSADAQAPARNRADTEGAEAGAPSGRHRGDGDSGGAEGSGRAGHDRGEGAEAGAPARHRADGDPAEAGAPSGRHRADGADGESSARHRADTEGADADPSGRHGADGDGAGASGRAGHGRGEGADGESSARHAADGADGAGGRGDGSGGSGHGGGGDGPSERGSSGADGDGDGGSSGDRSVAQRLEERRQEADQDAFNQEHRPRVESTVEVGKGSDLAPRHDEPFGRGVELEPSTCYQVEGRGSFYTDGSGVVVHVEAHSAVERRGWWDIRSPMNPDLRDPLPSATYTVDGRFHYTTDEWGRTVRIQVDGLDEVSETYDSSRARRRIGNYGGDGFDGGHLIAHRFGGGRRTSTWCLCAEPSTRGLRGCTRTVTRSSRTTSPPAREPTRTSTSGSSTTGHQGWSRGPR</sequence>
<evidence type="ECO:0000313" key="2">
    <source>
        <dbReference type="EMBL" id="AYD89357.1"/>
    </source>
</evidence>
<feature type="compositionally biased region" description="Basic and acidic residues" evidence="1">
    <location>
        <begin position="656"/>
        <end position="672"/>
    </location>
</feature>
<feature type="region of interest" description="Disordered" evidence="1">
    <location>
        <begin position="390"/>
        <end position="766"/>
    </location>
</feature>
<reference evidence="2 3" key="1">
    <citation type="submission" date="2018-09" db="EMBL/GenBank/DDBJ databases">
        <authorList>
            <person name="Li J."/>
        </authorList>
    </citation>
    <scope>NUCLEOTIDE SEQUENCE [LARGE SCALE GENOMIC DNA]</scope>
    <source>
        <strain evidence="2 3">2129</strain>
    </source>
</reference>